<reference evidence="7 8" key="1">
    <citation type="submission" date="2018-09" db="EMBL/GenBank/DDBJ databases">
        <title>Arachidicoccus sp. nov., a bacterium isolated from soil.</title>
        <authorList>
            <person name="Weon H.-Y."/>
            <person name="Kwon S.-W."/>
            <person name="Lee S.A."/>
        </authorList>
    </citation>
    <scope>NUCLEOTIDE SEQUENCE [LARGE SCALE GENOMIC DNA]</scope>
    <source>
        <strain evidence="7 8">KIS59-12</strain>
    </source>
</reference>
<evidence type="ECO:0000259" key="6">
    <source>
        <dbReference type="Pfam" id="PF07980"/>
    </source>
</evidence>
<evidence type="ECO:0000256" key="4">
    <source>
        <dbReference type="ARBA" id="ARBA00023136"/>
    </source>
</evidence>
<dbReference type="GO" id="GO:0009279">
    <property type="term" value="C:cell outer membrane"/>
    <property type="evidence" value="ECO:0007669"/>
    <property type="project" value="UniProtKB-SubCell"/>
</dbReference>
<dbReference type="Gene3D" id="1.25.40.390">
    <property type="match status" value="1"/>
</dbReference>
<dbReference type="PROSITE" id="PS51257">
    <property type="entry name" value="PROKAR_LIPOPROTEIN"/>
    <property type="match status" value="1"/>
</dbReference>
<evidence type="ECO:0000313" key="8">
    <source>
        <dbReference type="Proteomes" id="UP000266118"/>
    </source>
</evidence>
<dbReference type="AlphaFoldDB" id="A0A386HQJ3"/>
<organism evidence="7 8">
    <name type="scientific">Arachidicoccus soli</name>
    <dbReference type="NCBI Taxonomy" id="2341117"/>
    <lineage>
        <taxon>Bacteria</taxon>
        <taxon>Pseudomonadati</taxon>
        <taxon>Bacteroidota</taxon>
        <taxon>Chitinophagia</taxon>
        <taxon>Chitinophagales</taxon>
        <taxon>Chitinophagaceae</taxon>
        <taxon>Arachidicoccus</taxon>
    </lineage>
</organism>
<dbReference type="KEGG" id="ark:D6B99_08935"/>
<dbReference type="OrthoDB" id="9783641at2"/>
<evidence type="ECO:0000256" key="5">
    <source>
        <dbReference type="ARBA" id="ARBA00023237"/>
    </source>
</evidence>
<comment type="similarity">
    <text evidence="2">Belongs to the SusD family.</text>
</comment>
<dbReference type="Proteomes" id="UP000266118">
    <property type="component" value="Chromosome"/>
</dbReference>
<evidence type="ECO:0000256" key="2">
    <source>
        <dbReference type="ARBA" id="ARBA00006275"/>
    </source>
</evidence>
<dbReference type="RefSeq" id="WP_119987192.1">
    <property type="nucleotide sequence ID" value="NZ_CP032489.1"/>
</dbReference>
<dbReference type="Pfam" id="PF07980">
    <property type="entry name" value="SusD_RagB"/>
    <property type="match status" value="1"/>
</dbReference>
<name>A0A386HQJ3_9BACT</name>
<gene>
    <name evidence="7" type="ORF">D6B99_08935</name>
</gene>
<dbReference type="InterPro" id="IPR011990">
    <property type="entry name" value="TPR-like_helical_dom_sf"/>
</dbReference>
<accession>A0A386HQJ3</accession>
<evidence type="ECO:0000256" key="1">
    <source>
        <dbReference type="ARBA" id="ARBA00004442"/>
    </source>
</evidence>
<dbReference type="InterPro" id="IPR012944">
    <property type="entry name" value="SusD_RagB_dom"/>
</dbReference>
<keyword evidence="5" id="KW-0998">Cell outer membrane</keyword>
<dbReference type="EMBL" id="CP032489">
    <property type="protein sequence ID" value="AYD47711.1"/>
    <property type="molecule type" value="Genomic_DNA"/>
</dbReference>
<dbReference type="SUPFAM" id="SSF48452">
    <property type="entry name" value="TPR-like"/>
    <property type="match status" value="1"/>
</dbReference>
<protein>
    <submittedName>
        <fullName evidence="7">RagB/SusD family nutrient uptake outer membrane protein</fullName>
    </submittedName>
</protein>
<comment type="subcellular location">
    <subcellularLocation>
        <location evidence="1">Cell outer membrane</location>
    </subcellularLocation>
</comment>
<evidence type="ECO:0000256" key="3">
    <source>
        <dbReference type="ARBA" id="ARBA00022729"/>
    </source>
</evidence>
<sequence>MKNLFKTSITLLILGSVIASCHKIDVPVTTELTPNVFPQDSMQFVEAAGAAYVALRGNYALDYWFMQSASTDESILPSRGGNWYDNQNYSMLHYHNWTKDHGWTGSCWGYLSKVIGVSNQAMNILGTTMPEGVNKNRTIAELKMVRAIGYFMMMDLYGNVPLDTTYGDFTPHTNVPRAQVFNFIEQDVKSCLPYLSREVSTATYGRATKFTAYALLAKMYLNAAYYTGTQRYDDCIAACDSVINSGKYALEPRSTYLNQFYPNNGPNDKEFIFAIPYSPIYATAYGLNGYMYFARYDVPRSEAAKFSLPFTPSAPRSTLPEFYAYFNDPGDIRNAQWLTGLQYMSDGVTPVTVKTTNKGYDFQYSGNNPNGSYTYQVNLTPNILLRLNPATFDLGNDEIAWNMGYRNIKFFPDATSTNRNQNNDMPMFRYSDIILMKAEAILRGGTATSGATALSLVNLLRANRSTSAPWTNVTLDSIYNERCREFAWEGWHRNDMIRFGKYEGAWGFKTDNNTYKRIFPIPTSAMQVNTALVQNPGYN</sequence>
<evidence type="ECO:0000313" key="7">
    <source>
        <dbReference type="EMBL" id="AYD47711.1"/>
    </source>
</evidence>
<feature type="domain" description="RagB/SusD" evidence="6">
    <location>
        <begin position="216"/>
        <end position="538"/>
    </location>
</feature>
<keyword evidence="3" id="KW-0732">Signal</keyword>
<keyword evidence="8" id="KW-1185">Reference proteome</keyword>
<keyword evidence="4" id="KW-0472">Membrane</keyword>
<proteinExistence type="inferred from homology"/>